<evidence type="ECO:0000313" key="3">
    <source>
        <dbReference type="EMBL" id="MCS0591974.1"/>
    </source>
</evidence>
<evidence type="ECO:0000256" key="1">
    <source>
        <dbReference type="ARBA" id="ARBA00023027"/>
    </source>
</evidence>
<dbReference type="Gene3D" id="3.40.50.720">
    <property type="entry name" value="NAD(P)-binding Rossmann-like Domain"/>
    <property type="match status" value="1"/>
</dbReference>
<evidence type="ECO:0000313" key="4">
    <source>
        <dbReference type="Proteomes" id="UP001205560"/>
    </source>
</evidence>
<comment type="caution">
    <text evidence="3">The sequence shown here is derived from an EMBL/GenBank/DDBJ whole genome shotgun (WGS) entry which is preliminary data.</text>
</comment>
<dbReference type="RefSeq" id="WP_258847733.1">
    <property type="nucleotide sequence ID" value="NZ_JANUGX010000034.1"/>
</dbReference>
<dbReference type="PANTHER" id="PTHR43574">
    <property type="entry name" value="EPIMERASE-RELATED"/>
    <property type="match status" value="1"/>
</dbReference>
<organism evidence="3 4">
    <name type="scientific">Massilia norwichensis</name>
    <dbReference type="NCBI Taxonomy" id="1442366"/>
    <lineage>
        <taxon>Bacteria</taxon>
        <taxon>Pseudomonadati</taxon>
        <taxon>Pseudomonadota</taxon>
        <taxon>Betaproteobacteria</taxon>
        <taxon>Burkholderiales</taxon>
        <taxon>Oxalobacteraceae</taxon>
        <taxon>Telluria group</taxon>
        <taxon>Massilia</taxon>
    </lineage>
</organism>
<sequence length="336" mass="36733">MILLTGVAGFIGMHVARRLLADGREVVGIDHLGPCVEPGLKERRLAALGNAAGLRFRRLDLTDGAALEALFGEHAFELVIHLAAQTGVRYSSEHPHESVMSNVVGLTNVLECCRRHGVGHLIYASSSSTYGANRRLPFNEHDPADHPVSVYAATKRSGELLAHSYSHLYGLPTTGLRFFTVYGPWGRPDMAPMLFARAIAAGRPIEVYNGGHMLRDFTYVDDVVEAVLRLATRPAAPSPDFDPLHPDPATSHAPFRIYNVGNQQPVQLSEFIDALEGELGRRAERLARPMPGADMAATCADTHELRQAIGWTPATPLRTGIARFVAWFRQHEACHA</sequence>
<accession>A0ABT2ACS4</accession>
<dbReference type="Proteomes" id="UP001205560">
    <property type="component" value="Unassembled WGS sequence"/>
</dbReference>
<keyword evidence="1" id="KW-0520">NAD</keyword>
<dbReference type="Pfam" id="PF01370">
    <property type="entry name" value="Epimerase"/>
    <property type="match status" value="1"/>
</dbReference>
<proteinExistence type="predicted"/>
<feature type="domain" description="NAD-dependent epimerase/dehydratase" evidence="2">
    <location>
        <begin position="2"/>
        <end position="236"/>
    </location>
</feature>
<dbReference type="PRINTS" id="PR01713">
    <property type="entry name" value="NUCEPIMERASE"/>
</dbReference>
<dbReference type="EMBL" id="JANUGX010000034">
    <property type="protein sequence ID" value="MCS0591974.1"/>
    <property type="molecule type" value="Genomic_DNA"/>
</dbReference>
<keyword evidence="4" id="KW-1185">Reference proteome</keyword>
<gene>
    <name evidence="3" type="ORF">NX782_22540</name>
</gene>
<dbReference type="InterPro" id="IPR036291">
    <property type="entry name" value="NAD(P)-bd_dom_sf"/>
</dbReference>
<dbReference type="InterPro" id="IPR001509">
    <property type="entry name" value="Epimerase_deHydtase"/>
</dbReference>
<evidence type="ECO:0000259" key="2">
    <source>
        <dbReference type="Pfam" id="PF01370"/>
    </source>
</evidence>
<protein>
    <submittedName>
        <fullName evidence="3">NAD-dependent epimerase/dehydratase family protein</fullName>
    </submittedName>
</protein>
<name>A0ABT2ACS4_9BURK</name>
<dbReference type="SUPFAM" id="SSF51735">
    <property type="entry name" value="NAD(P)-binding Rossmann-fold domains"/>
    <property type="match status" value="1"/>
</dbReference>
<reference evidence="3 4" key="1">
    <citation type="submission" date="2022-08" db="EMBL/GenBank/DDBJ databases">
        <title>Reclassification of Massilia species as members of the genera Telluria, Duganella, Pseudoduganella, Mokoshia gen. nov. and Zemynaea gen. nov. using orthogonal and non-orthogonal genome-based approaches.</title>
        <authorList>
            <person name="Bowman J.P."/>
        </authorList>
    </citation>
    <scope>NUCLEOTIDE SEQUENCE [LARGE SCALE GENOMIC DNA]</scope>
    <source>
        <strain evidence="3 4">LMG 28164</strain>
    </source>
</reference>